<comment type="subcellular location">
    <subcellularLocation>
        <location evidence="1">Endomembrane system</location>
        <topology evidence="1">Multi-pass membrane protein</topology>
    </subcellularLocation>
</comment>
<evidence type="ECO:0000256" key="4">
    <source>
        <dbReference type="ARBA" id="ARBA00023136"/>
    </source>
</evidence>
<dbReference type="GO" id="GO:0012505">
    <property type="term" value="C:endomembrane system"/>
    <property type="evidence" value="ECO:0007669"/>
    <property type="project" value="UniProtKB-SubCell"/>
</dbReference>
<keyword evidence="3 5" id="KW-1133">Transmembrane helix</keyword>
<feature type="transmembrane region" description="Helical" evidence="5">
    <location>
        <begin position="38"/>
        <end position="55"/>
    </location>
</feature>
<feature type="transmembrane region" description="Helical" evidence="5">
    <location>
        <begin position="76"/>
        <end position="94"/>
    </location>
</feature>
<proteinExistence type="predicted"/>
<dbReference type="PANTHER" id="PTHR43847:SF1">
    <property type="entry name" value="BLL3993 PROTEIN"/>
    <property type="match status" value="1"/>
</dbReference>
<organism evidence="6 7">
    <name type="scientific">candidate division TA06 bacterium B3_TA06</name>
    <dbReference type="NCBI Taxonomy" id="2012487"/>
    <lineage>
        <taxon>Bacteria</taxon>
        <taxon>Bacteria division TA06</taxon>
    </lineage>
</organism>
<accession>A0A532V661</accession>
<evidence type="ECO:0000256" key="2">
    <source>
        <dbReference type="ARBA" id="ARBA00022692"/>
    </source>
</evidence>
<reference evidence="6 7" key="1">
    <citation type="submission" date="2017-06" db="EMBL/GenBank/DDBJ databases">
        <title>Novel microbial phyla capable of carbon fixation and sulfur reduction in deep-sea sediments.</title>
        <authorList>
            <person name="Huang J."/>
            <person name="Baker B."/>
            <person name="Wang Y."/>
        </authorList>
    </citation>
    <scope>NUCLEOTIDE SEQUENCE [LARGE SCALE GENOMIC DNA]</scope>
    <source>
        <strain evidence="6">B3_TA06</strain>
    </source>
</reference>
<evidence type="ECO:0000256" key="1">
    <source>
        <dbReference type="ARBA" id="ARBA00004127"/>
    </source>
</evidence>
<dbReference type="Pfam" id="PF04191">
    <property type="entry name" value="PEMT"/>
    <property type="match status" value="1"/>
</dbReference>
<dbReference type="EMBL" id="NJBO01000010">
    <property type="protein sequence ID" value="TKJ42681.1"/>
    <property type="molecule type" value="Genomic_DNA"/>
</dbReference>
<name>A0A532V661_UNCT6</name>
<feature type="transmembrane region" description="Helical" evidence="5">
    <location>
        <begin position="100"/>
        <end position="118"/>
    </location>
</feature>
<comment type="caution">
    <text evidence="6">The sequence shown here is derived from an EMBL/GenBank/DDBJ whole genome shotgun (WGS) entry which is preliminary data.</text>
</comment>
<keyword evidence="2 5" id="KW-0812">Transmembrane</keyword>
<evidence type="ECO:0000256" key="5">
    <source>
        <dbReference type="SAM" id="Phobius"/>
    </source>
</evidence>
<dbReference type="Gene3D" id="1.20.120.1630">
    <property type="match status" value="1"/>
</dbReference>
<dbReference type="Proteomes" id="UP000317778">
    <property type="component" value="Unassembled WGS sequence"/>
</dbReference>
<dbReference type="PANTHER" id="PTHR43847">
    <property type="entry name" value="BLL3993 PROTEIN"/>
    <property type="match status" value="1"/>
</dbReference>
<dbReference type="InterPro" id="IPR007318">
    <property type="entry name" value="Phopholipid_MeTrfase"/>
</dbReference>
<evidence type="ECO:0000313" key="6">
    <source>
        <dbReference type="EMBL" id="TKJ42681.1"/>
    </source>
</evidence>
<gene>
    <name evidence="6" type="ORF">CEE36_07205</name>
</gene>
<evidence type="ECO:0008006" key="8">
    <source>
        <dbReference type="Google" id="ProtNLM"/>
    </source>
</evidence>
<keyword evidence="4 5" id="KW-0472">Membrane</keyword>
<evidence type="ECO:0000313" key="7">
    <source>
        <dbReference type="Proteomes" id="UP000317778"/>
    </source>
</evidence>
<feature type="transmembrane region" description="Helical" evidence="5">
    <location>
        <begin position="167"/>
        <end position="192"/>
    </location>
</feature>
<evidence type="ECO:0000256" key="3">
    <source>
        <dbReference type="ARBA" id="ARBA00022989"/>
    </source>
</evidence>
<protein>
    <recommendedName>
        <fullName evidence="8">Isoprenylcysteine carboxylmethyltransferase family protein</fullName>
    </recommendedName>
</protein>
<dbReference type="InterPro" id="IPR052527">
    <property type="entry name" value="Metal_cation-efflux_comp"/>
</dbReference>
<dbReference type="AlphaFoldDB" id="A0A532V661"/>
<sequence>MKVPLDQILFRTRSVLATLWVLLLLAFSHPWISVWSAVLFIPGLLIRFWAAGFIGPTSRNRQITTDHLATRGPYALLRHPLYIGNALLVAAGLVLLRPHWILIVLTSVGFVALYVLIARAEEKRLSLKHGKEYDEYRQRVSPFFPRRFEGPLFRRFKLPWALREYQTWIVVGLLYLFAFLRLCFIPVCSFLASG</sequence>